<dbReference type="InterPro" id="IPR012910">
    <property type="entry name" value="Plug_dom"/>
</dbReference>
<comment type="subcellular location">
    <subcellularLocation>
        <location evidence="1 9">Cell outer membrane</location>
        <topology evidence="1 9">Multi-pass membrane protein</topology>
    </subcellularLocation>
</comment>
<dbReference type="PATRIC" id="fig|1129367.4.peg.148"/>
<protein>
    <recommendedName>
        <fullName evidence="16">TonB-dependent receptor</fullName>
    </recommendedName>
</protein>
<evidence type="ECO:0000256" key="10">
    <source>
        <dbReference type="PROSITE-ProRule" id="PRU10144"/>
    </source>
</evidence>
<dbReference type="PROSITE" id="PS01156">
    <property type="entry name" value="TONB_DEPENDENT_REC_2"/>
    <property type="match status" value="1"/>
</dbReference>
<evidence type="ECO:0000256" key="6">
    <source>
        <dbReference type="ARBA" id="ARBA00023077"/>
    </source>
</evidence>
<evidence type="ECO:0000259" key="12">
    <source>
        <dbReference type="Pfam" id="PF00593"/>
    </source>
</evidence>
<gene>
    <name evidence="14" type="ORF">N479_24715</name>
</gene>
<dbReference type="InterPro" id="IPR039426">
    <property type="entry name" value="TonB-dep_rcpt-like"/>
</dbReference>
<dbReference type="Gene3D" id="2.40.170.20">
    <property type="entry name" value="TonB-dependent receptor, beta-barrel domain"/>
    <property type="match status" value="1"/>
</dbReference>
<sequence length="1002" mass="111582">MSLSKKPNNAFSIFVFGTGFLCMVNNGHAAPETLLADKQQDQNIERIAVTGSRIVQSNNTHILTNIADDVITHSAFASLSDILIDEVVQINEGISHFNSQNSTHNSGLSTIDLRGLGLNRTLTLIDGRRVVSNSYSGDLVSLSTIPKGIIKNIEIVTGGASAAYGSGAISGVVNIITRQSKDNSTINLAFGESTAGGAREMSINADTGIQYANQQGQLLLSASYIEHFGLDYWDRPRAQQQDDWRYDPKRMCNTMLTAVYDPEQHSAYQCMRDIEQSDWTSLSDALPGGVFNETSSFKPSSGFWYDGQTLRNDWQEEVHGLHFNQYSMLQLPSQQLSVAIKNEFDFESGDQGYLQLHYSKNDSLNVKSPENEDECDLVITYKPNIEQFSSDCIGAIPHTNPYVPAEIRKSASNQNIKWDRLFHEVGAVTNKNTRTTFRSWAGFNGTIGDDWQWDVSAGFGQFKQNQIRYNELKVAHVKHALNAERLSDGSIRCKDLVARKHGCVPINLFGENAINSAAANYIRINPQLTTELSQTNFTATVTGELANLASGPIFSVFGVEYRKDRQNVSTNVPEGGVTFNYIPTFTGDVTSYEVFTEAALPLLKNMPLAHQLNLSLAARIADYSWSNMGLIQSYNLGVNYAPTTDYTFNFNWAKSMRAPTITELMSPMRGDYNAFQDICDGVTATSKQPGHENCRQEPGINTVITQEGVFDDQNNSYSPNLGNPELTEETANSYAIELQFSPISITELTLNASYYKITIDDVITSLSHRDILARCYQTGLSFDPSTPFCQAIKRDHEGQIIELQQRLINANQLTTQGYDLAVNYAYTLKNTGILAFKLNWNHVIEHALISDPINLRTPEIHEGYLNHHIFEDTGKASFSWQQDKWRVTWHTQFKSAIKRSKQTYENWINFINANSERCALRSSACISNPEPLWGNDLPSYTTHSIQLSYHQKIQGATLKVSANVKNIFDNKGAFIIGGNGNFHSAYGGGRGRFVSLGTKITF</sequence>
<accession>A0A0F6AII7</accession>
<evidence type="ECO:0000313" key="14">
    <source>
        <dbReference type="EMBL" id="KKE85761.1"/>
    </source>
</evidence>
<dbReference type="Gene3D" id="2.170.130.10">
    <property type="entry name" value="TonB-dependent receptor, plug domain"/>
    <property type="match status" value="1"/>
</dbReference>
<organism evidence="14 15">
    <name type="scientific">Pseudoalteromonas luteoviolacea S4054</name>
    <dbReference type="NCBI Taxonomy" id="1129367"/>
    <lineage>
        <taxon>Bacteria</taxon>
        <taxon>Pseudomonadati</taxon>
        <taxon>Pseudomonadota</taxon>
        <taxon>Gammaproteobacteria</taxon>
        <taxon>Alteromonadales</taxon>
        <taxon>Pseudoalteromonadaceae</taxon>
        <taxon>Pseudoalteromonas</taxon>
    </lineage>
</organism>
<reference evidence="14 15" key="1">
    <citation type="journal article" date="2015" name="BMC Genomics">
        <title>Genome mining reveals unlocked bioactive potential of marine Gram-negative bacteria.</title>
        <authorList>
            <person name="Machado H."/>
            <person name="Sonnenschein E.C."/>
            <person name="Melchiorsen J."/>
            <person name="Gram L."/>
        </authorList>
    </citation>
    <scope>NUCLEOTIDE SEQUENCE [LARGE SCALE GENOMIC DNA]</scope>
    <source>
        <strain evidence="14 15">S4054</strain>
    </source>
</reference>
<name>A0A0F6AII7_9GAMM</name>
<dbReference type="RefSeq" id="WP_052960808.1">
    <property type="nucleotide sequence ID" value="NZ_AUXW01000004.1"/>
</dbReference>
<proteinExistence type="inferred from homology"/>
<dbReference type="Pfam" id="PF07715">
    <property type="entry name" value="Plug"/>
    <property type="match status" value="1"/>
</dbReference>
<keyword evidence="6 11" id="KW-0798">TonB box</keyword>
<evidence type="ECO:0000256" key="4">
    <source>
        <dbReference type="ARBA" id="ARBA00022692"/>
    </source>
</evidence>
<dbReference type="InterPro" id="IPR010917">
    <property type="entry name" value="TonB_rcpt_CS"/>
</dbReference>
<evidence type="ECO:0000256" key="9">
    <source>
        <dbReference type="PROSITE-ProRule" id="PRU01360"/>
    </source>
</evidence>
<comment type="caution">
    <text evidence="14">The sequence shown here is derived from an EMBL/GenBank/DDBJ whole genome shotgun (WGS) entry which is preliminary data.</text>
</comment>
<dbReference type="PANTHER" id="PTHR47234">
    <property type="match status" value="1"/>
</dbReference>
<evidence type="ECO:0000256" key="11">
    <source>
        <dbReference type="RuleBase" id="RU003357"/>
    </source>
</evidence>
<dbReference type="GO" id="GO:0009279">
    <property type="term" value="C:cell outer membrane"/>
    <property type="evidence" value="ECO:0007669"/>
    <property type="project" value="UniProtKB-SubCell"/>
</dbReference>
<feature type="domain" description="TonB-dependent receptor-like beta-barrel" evidence="12">
    <location>
        <begin position="432"/>
        <end position="967"/>
    </location>
</feature>
<keyword evidence="7 9" id="KW-0472">Membrane</keyword>
<keyword evidence="2 9" id="KW-0813">Transport</keyword>
<dbReference type="InterPro" id="IPR036942">
    <property type="entry name" value="Beta-barrel_TonB_sf"/>
</dbReference>
<evidence type="ECO:0000256" key="8">
    <source>
        <dbReference type="ARBA" id="ARBA00023237"/>
    </source>
</evidence>
<feature type="domain" description="TonB-dependent receptor plug" evidence="13">
    <location>
        <begin position="70"/>
        <end position="172"/>
    </location>
</feature>
<dbReference type="SUPFAM" id="SSF56935">
    <property type="entry name" value="Porins"/>
    <property type="match status" value="1"/>
</dbReference>
<keyword evidence="4 9" id="KW-0812">Transmembrane</keyword>
<dbReference type="InterPro" id="IPR037066">
    <property type="entry name" value="Plug_dom_sf"/>
</dbReference>
<dbReference type="Proteomes" id="UP000033434">
    <property type="component" value="Unassembled WGS sequence"/>
</dbReference>
<evidence type="ECO:0000256" key="5">
    <source>
        <dbReference type="ARBA" id="ARBA00022729"/>
    </source>
</evidence>
<evidence type="ECO:0000256" key="2">
    <source>
        <dbReference type="ARBA" id="ARBA00022448"/>
    </source>
</evidence>
<evidence type="ECO:0000259" key="13">
    <source>
        <dbReference type="Pfam" id="PF07715"/>
    </source>
</evidence>
<evidence type="ECO:0008006" key="16">
    <source>
        <dbReference type="Google" id="ProtNLM"/>
    </source>
</evidence>
<comment type="similarity">
    <text evidence="9 11">Belongs to the TonB-dependent receptor family.</text>
</comment>
<dbReference type="PROSITE" id="PS52016">
    <property type="entry name" value="TONB_DEPENDENT_REC_3"/>
    <property type="match status" value="1"/>
</dbReference>
<dbReference type="InterPro" id="IPR000531">
    <property type="entry name" value="Beta-barrel_TonB"/>
</dbReference>
<dbReference type="Pfam" id="PF00593">
    <property type="entry name" value="TonB_dep_Rec_b-barrel"/>
    <property type="match status" value="1"/>
</dbReference>
<keyword evidence="5" id="KW-0732">Signal</keyword>
<feature type="short sequence motif" description="TonB C-terminal box" evidence="10">
    <location>
        <begin position="985"/>
        <end position="1002"/>
    </location>
</feature>
<dbReference type="EMBL" id="AUXW01000004">
    <property type="protein sequence ID" value="KKE85761.1"/>
    <property type="molecule type" value="Genomic_DNA"/>
</dbReference>
<dbReference type="PANTHER" id="PTHR47234:SF2">
    <property type="entry name" value="TONB-DEPENDENT RECEPTOR"/>
    <property type="match status" value="1"/>
</dbReference>
<keyword evidence="8 9" id="KW-0998">Cell outer membrane</keyword>
<evidence type="ECO:0000256" key="3">
    <source>
        <dbReference type="ARBA" id="ARBA00022452"/>
    </source>
</evidence>
<evidence type="ECO:0000313" key="15">
    <source>
        <dbReference type="Proteomes" id="UP000033434"/>
    </source>
</evidence>
<dbReference type="AlphaFoldDB" id="A0A0F6AII7"/>
<keyword evidence="3 9" id="KW-1134">Transmembrane beta strand</keyword>
<evidence type="ECO:0000256" key="1">
    <source>
        <dbReference type="ARBA" id="ARBA00004571"/>
    </source>
</evidence>
<evidence type="ECO:0000256" key="7">
    <source>
        <dbReference type="ARBA" id="ARBA00023136"/>
    </source>
</evidence>